<dbReference type="Pfam" id="PF13715">
    <property type="entry name" value="CarbopepD_reg_2"/>
    <property type="match status" value="1"/>
</dbReference>
<gene>
    <name evidence="6" type="ORF">ACFOOI_17825</name>
</gene>
<sequence length="915" mass="102416">MKKILIFIFLIINVLNVFAGAIKGKVIDSESKEPLIGATVLLENTKTGTLSNLDGSFEFKNLKVGSYKLTVKYIGYESFEQVVSLNSANSIEVMSFALKSQDLILGEAQVHGSANRENDEFARKSEQKSDNVLNIISAKTIELLPDITVGNLLQRVSGVSVIRNSSGDGQYAVIRGMDKRYNYTLVNGIKIPSPDNKNRYVPMDIFPANLLGRLEVIKALTPSMEGDAIGGAMNMVMKDVPDYLIVAGTVSGGYNQILSSQPFSGYTKTPNFQSPSEANGSNYKASPEDFSIKTLQYRNFKAPINSLMSFSIGNRIFNHKLGFLLGVSYQRAYRGTKSSFFSLNGQPSPDPIPNSPLFETVQNRTYSNQQARLGTNLKLDYHFNNRNKISLFGLFTQLEDWQHRHLLSNQLTKYGDVGNNDRSVYRRQNIINATLQGDHAIGDKFNLKWSAVASEAKSITPDWTDLSVTFRTVQGPDGNAIESARYVDNVSHIWTHNTDRDYTGYVNLTYNFSPKIELATGGMYRDKDRHNYYNDYTLSTVLEGGGRQTFTSIDQVKFSFRPASFAYADSTDANNYSAAEKIGAGYLQAKVNISDLQILGGVRIEHTNQSYMSQLPVTAIGKSGTISYMDILPSVHLKYRLSDKENLRLSYFKGITRPGYFELVPASFPGEYFTESGNYNLKHTVADNIDFRYEMFPTGNEQLLIGAFFKNIVNPIEYGFNLYGNNSYVYVPLNFGTAKNYGAELVFSKYLKNFGVSGNYTYTHSRITTSKKIYGRDANGSIVNTIGSQTRPLQGQADHIANLSLIYKSSKTGLDAQLSWVYTGKKINIVSPYLGLDYWQRGTSQLDFSAEKSIGKGHFSVFTKLTNLLNNPIIVELLKPNNFQDLPDQTRTDRILVQKDVLQQSYLFGIRYKQK</sequence>
<evidence type="ECO:0000259" key="4">
    <source>
        <dbReference type="Pfam" id="PF07715"/>
    </source>
</evidence>
<evidence type="ECO:0000256" key="3">
    <source>
        <dbReference type="ARBA" id="ARBA00023237"/>
    </source>
</evidence>
<keyword evidence="6" id="KW-0675">Receptor</keyword>
<dbReference type="RefSeq" id="WP_379839406.1">
    <property type="nucleotide sequence ID" value="NZ_JBHRYQ010000001.1"/>
</dbReference>
<accession>A0ABV7Z119</accession>
<name>A0ABV7Z119_9BACT</name>
<dbReference type="PANTHER" id="PTHR40980">
    <property type="entry name" value="PLUG DOMAIN-CONTAINING PROTEIN"/>
    <property type="match status" value="1"/>
</dbReference>
<dbReference type="EMBL" id="JBHRYQ010000001">
    <property type="protein sequence ID" value="MFC3812524.1"/>
    <property type="molecule type" value="Genomic_DNA"/>
</dbReference>
<dbReference type="SUPFAM" id="SSF56935">
    <property type="entry name" value="Porins"/>
    <property type="match status" value="1"/>
</dbReference>
<evidence type="ECO:0000259" key="5">
    <source>
        <dbReference type="Pfam" id="PF14905"/>
    </source>
</evidence>
<evidence type="ECO:0000313" key="6">
    <source>
        <dbReference type="EMBL" id="MFC3812524.1"/>
    </source>
</evidence>
<dbReference type="InterPro" id="IPR036942">
    <property type="entry name" value="Beta-barrel_TonB_sf"/>
</dbReference>
<feature type="domain" description="Outer membrane protein beta-barrel" evidence="5">
    <location>
        <begin position="502"/>
        <end position="871"/>
    </location>
</feature>
<keyword evidence="7" id="KW-1185">Reference proteome</keyword>
<dbReference type="Proteomes" id="UP001595616">
    <property type="component" value="Unassembled WGS sequence"/>
</dbReference>
<evidence type="ECO:0000313" key="7">
    <source>
        <dbReference type="Proteomes" id="UP001595616"/>
    </source>
</evidence>
<organism evidence="6 7">
    <name type="scientific">Lacihabitans lacunae</name>
    <dbReference type="NCBI Taxonomy" id="1028214"/>
    <lineage>
        <taxon>Bacteria</taxon>
        <taxon>Pseudomonadati</taxon>
        <taxon>Bacteroidota</taxon>
        <taxon>Cytophagia</taxon>
        <taxon>Cytophagales</taxon>
        <taxon>Leadbetterellaceae</taxon>
        <taxon>Lacihabitans</taxon>
    </lineage>
</organism>
<dbReference type="Gene3D" id="2.60.40.1120">
    <property type="entry name" value="Carboxypeptidase-like, regulatory domain"/>
    <property type="match status" value="1"/>
</dbReference>
<dbReference type="InterPro" id="IPR012910">
    <property type="entry name" value="Plug_dom"/>
</dbReference>
<dbReference type="Gene3D" id="2.170.130.10">
    <property type="entry name" value="TonB-dependent receptor, plug domain"/>
    <property type="match status" value="1"/>
</dbReference>
<dbReference type="Pfam" id="PF14905">
    <property type="entry name" value="OMP_b-brl_3"/>
    <property type="match status" value="1"/>
</dbReference>
<evidence type="ECO:0000256" key="1">
    <source>
        <dbReference type="ARBA" id="ARBA00004442"/>
    </source>
</evidence>
<evidence type="ECO:0000256" key="2">
    <source>
        <dbReference type="ARBA" id="ARBA00023136"/>
    </source>
</evidence>
<feature type="domain" description="TonB-dependent receptor plug" evidence="4">
    <location>
        <begin position="128"/>
        <end position="232"/>
    </location>
</feature>
<comment type="caution">
    <text evidence="6">The sequence shown here is derived from an EMBL/GenBank/DDBJ whole genome shotgun (WGS) entry which is preliminary data.</text>
</comment>
<dbReference type="SUPFAM" id="SSF49464">
    <property type="entry name" value="Carboxypeptidase regulatory domain-like"/>
    <property type="match status" value="1"/>
</dbReference>
<dbReference type="InterPro" id="IPR037066">
    <property type="entry name" value="Plug_dom_sf"/>
</dbReference>
<dbReference type="InterPro" id="IPR041700">
    <property type="entry name" value="OMP_b-brl_3"/>
</dbReference>
<reference evidence="7" key="1">
    <citation type="journal article" date="2019" name="Int. J. Syst. Evol. Microbiol.">
        <title>The Global Catalogue of Microorganisms (GCM) 10K type strain sequencing project: providing services to taxonomists for standard genome sequencing and annotation.</title>
        <authorList>
            <consortium name="The Broad Institute Genomics Platform"/>
            <consortium name="The Broad Institute Genome Sequencing Center for Infectious Disease"/>
            <person name="Wu L."/>
            <person name="Ma J."/>
        </authorList>
    </citation>
    <scope>NUCLEOTIDE SEQUENCE [LARGE SCALE GENOMIC DNA]</scope>
    <source>
        <strain evidence="7">CECT 7956</strain>
    </source>
</reference>
<protein>
    <submittedName>
        <fullName evidence="6">TonB-dependent receptor domain-containing protein</fullName>
    </submittedName>
</protein>
<keyword evidence="3" id="KW-0998">Cell outer membrane</keyword>
<dbReference type="Gene3D" id="2.40.170.20">
    <property type="entry name" value="TonB-dependent receptor, beta-barrel domain"/>
    <property type="match status" value="1"/>
</dbReference>
<dbReference type="InterPro" id="IPR008969">
    <property type="entry name" value="CarboxyPept-like_regulatory"/>
</dbReference>
<comment type="subcellular location">
    <subcellularLocation>
        <location evidence="1">Cell outer membrane</location>
    </subcellularLocation>
</comment>
<dbReference type="PANTHER" id="PTHR40980:SF4">
    <property type="entry name" value="TONB-DEPENDENT RECEPTOR-LIKE BETA-BARREL DOMAIN-CONTAINING PROTEIN"/>
    <property type="match status" value="1"/>
</dbReference>
<proteinExistence type="predicted"/>
<dbReference type="Pfam" id="PF07715">
    <property type="entry name" value="Plug"/>
    <property type="match status" value="1"/>
</dbReference>
<keyword evidence="2" id="KW-0472">Membrane</keyword>